<dbReference type="STRING" id="237018.SAMN04489723_103102"/>
<evidence type="ECO:0000256" key="3">
    <source>
        <dbReference type="ARBA" id="ARBA00022801"/>
    </source>
</evidence>
<evidence type="ECO:0000259" key="5">
    <source>
        <dbReference type="SMART" id="SM00849"/>
    </source>
</evidence>
<evidence type="ECO:0000313" key="6">
    <source>
        <dbReference type="EMBL" id="SFA98577.1"/>
    </source>
</evidence>
<dbReference type="InterPro" id="IPR036866">
    <property type="entry name" value="RibonucZ/Hydroxyglut_hydro"/>
</dbReference>
<dbReference type="RefSeq" id="WP_092895040.1">
    <property type="nucleotide sequence ID" value="NZ_FOKK01000003.1"/>
</dbReference>
<keyword evidence="7" id="KW-1185">Reference proteome</keyword>
<dbReference type="Pfam" id="PF00753">
    <property type="entry name" value="Lactamase_B"/>
    <property type="match status" value="1"/>
</dbReference>
<evidence type="ECO:0000256" key="2">
    <source>
        <dbReference type="ARBA" id="ARBA00022723"/>
    </source>
</evidence>
<gene>
    <name evidence="6" type="ORF">SAMN04489723_103102</name>
</gene>
<dbReference type="CDD" id="cd06262">
    <property type="entry name" value="metallo-hydrolase-like_MBL-fold"/>
    <property type="match status" value="1"/>
</dbReference>
<protein>
    <submittedName>
        <fullName evidence="6">Glyoxylase, beta-lactamase superfamily II</fullName>
    </submittedName>
</protein>
<dbReference type="InterPro" id="IPR001279">
    <property type="entry name" value="Metallo-B-lactamas"/>
</dbReference>
<accession>A0A1I0XD05</accession>
<keyword evidence="3" id="KW-0378">Hydrolase</keyword>
<dbReference type="EMBL" id="FOKK01000003">
    <property type="protein sequence ID" value="SFA98577.1"/>
    <property type="molecule type" value="Genomic_DNA"/>
</dbReference>
<dbReference type="GO" id="GO:0046872">
    <property type="term" value="F:metal ion binding"/>
    <property type="evidence" value="ECO:0007669"/>
    <property type="project" value="UniProtKB-KW"/>
</dbReference>
<dbReference type="SMART" id="SM00849">
    <property type="entry name" value="Lactamase_B"/>
    <property type="match status" value="1"/>
</dbReference>
<dbReference type="SUPFAM" id="SSF56281">
    <property type="entry name" value="Metallo-hydrolase/oxidoreductase"/>
    <property type="match status" value="1"/>
</dbReference>
<dbReference type="GO" id="GO:0016787">
    <property type="term" value="F:hydrolase activity"/>
    <property type="evidence" value="ECO:0007669"/>
    <property type="project" value="UniProtKB-KW"/>
</dbReference>
<evidence type="ECO:0000313" key="7">
    <source>
        <dbReference type="Proteomes" id="UP000198790"/>
    </source>
</evidence>
<sequence length="217" mass="24248">MLYIKSFTFNPFQENTYLLYDENGNGTLIDPGCFDLAERKELLDFVTEKNIRVTQLLNTHCHIDHVLGNAWAKKTFGVELLIHKEEEAVLKAVEVYAPNYGFVGYESSEADGFLKEGDEIKVGDEVLKIIFVPGHAPGHVVFHHEATHQCIAGDTLFRGSIGRTDLPGGDHELLLSKIKSQLFTLPEETVIYPGHGPETTIAFEKTHNPFVGKNARP</sequence>
<comment type="cofactor">
    <cofactor evidence="1">
        <name>Zn(2+)</name>
        <dbReference type="ChEBI" id="CHEBI:29105"/>
    </cofactor>
</comment>
<reference evidence="6 7" key="1">
    <citation type="submission" date="2016-10" db="EMBL/GenBank/DDBJ databases">
        <authorList>
            <person name="de Groot N.N."/>
        </authorList>
    </citation>
    <scope>NUCLEOTIDE SEQUENCE [LARGE SCALE GENOMIC DNA]</scope>
    <source>
        <strain evidence="6 7">DSM 23399</strain>
    </source>
</reference>
<keyword evidence="2" id="KW-0479">Metal-binding</keyword>
<dbReference type="PANTHER" id="PTHR46233">
    <property type="entry name" value="HYDROXYACYLGLUTATHIONE HYDROLASE GLOC"/>
    <property type="match status" value="1"/>
</dbReference>
<evidence type="ECO:0000256" key="4">
    <source>
        <dbReference type="ARBA" id="ARBA00022833"/>
    </source>
</evidence>
<dbReference type="OrthoDB" id="9802248at2"/>
<dbReference type="AlphaFoldDB" id="A0A1I0XD05"/>
<organism evidence="6 7">
    <name type="scientific">Algoriphagus aquimarinus</name>
    <dbReference type="NCBI Taxonomy" id="237018"/>
    <lineage>
        <taxon>Bacteria</taxon>
        <taxon>Pseudomonadati</taxon>
        <taxon>Bacteroidota</taxon>
        <taxon>Cytophagia</taxon>
        <taxon>Cytophagales</taxon>
        <taxon>Cyclobacteriaceae</taxon>
        <taxon>Algoriphagus</taxon>
    </lineage>
</organism>
<dbReference type="Proteomes" id="UP000198790">
    <property type="component" value="Unassembled WGS sequence"/>
</dbReference>
<evidence type="ECO:0000256" key="1">
    <source>
        <dbReference type="ARBA" id="ARBA00001947"/>
    </source>
</evidence>
<dbReference type="PANTHER" id="PTHR46233:SF3">
    <property type="entry name" value="HYDROXYACYLGLUTATHIONE HYDROLASE GLOC"/>
    <property type="match status" value="1"/>
</dbReference>
<feature type="domain" description="Metallo-beta-lactamase" evidence="5">
    <location>
        <begin position="13"/>
        <end position="195"/>
    </location>
</feature>
<dbReference type="InterPro" id="IPR051453">
    <property type="entry name" value="MBL_Glyoxalase_II"/>
</dbReference>
<dbReference type="Gene3D" id="3.60.15.10">
    <property type="entry name" value="Ribonuclease Z/Hydroxyacylglutathione hydrolase-like"/>
    <property type="match status" value="1"/>
</dbReference>
<proteinExistence type="predicted"/>
<name>A0A1I0XD05_9BACT</name>
<keyword evidence="4" id="KW-0862">Zinc</keyword>